<reference evidence="1" key="1">
    <citation type="journal article" date="2023" name="Mol. Phylogenet. Evol.">
        <title>Genome-scale phylogeny and comparative genomics of the fungal order Sordariales.</title>
        <authorList>
            <person name="Hensen N."/>
            <person name="Bonometti L."/>
            <person name="Westerberg I."/>
            <person name="Brannstrom I.O."/>
            <person name="Guillou S."/>
            <person name="Cros-Aarteil S."/>
            <person name="Calhoun S."/>
            <person name="Haridas S."/>
            <person name="Kuo A."/>
            <person name="Mondo S."/>
            <person name="Pangilinan J."/>
            <person name="Riley R."/>
            <person name="LaButti K."/>
            <person name="Andreopoulos B."/>
            <person name="Lipzen A."/>
            <person name="Chen C."/>
            <person name="Yan M."/>
            <person name="Daum C."/>
            <person name="Ng V."/>
            <person name="Clum A."/>
            <person name="Steindorff A."/>
            <person name="Ohm R.A."/>
            <person name="Martin F."/>
            <person name="Silar P."/>
            <person name="Natvig D.O."/>
            <person name="Lalanne C."/>
            <person name="Gautier V."/>
            <person name="Ament-Velasquez S.L."/>
            <person name="Kruys A."/>
            <person name="Hutchinson M.I."/>
            <person name="Powell A.J."/>
            <person name="Barry K."/>
            <person name="Miller A.N."/>
            <person name="Grigoriev I.V."/>
            <person name="Debuchy R."/>
            <person name="Gladieux P."/>
            <person name="Hiltunen Thoren M."/>
            <person name="Johannesson H."/>
        </authorList>
    </citation>
    <scope>NUCLEOTIDE SEQUENCE</scope>
    <source>
        <strain evidence="1">CBS 757.83</strain>
    </source>
</reference>
<sequence length="74" mass="8390">YAAKATGGRLDVFCVSNRWYDKYSRKGDVELVRASGIPALRQFCYSITAEAQLREARHFLQASVFSLVSSVELW</sequence>
<protein>
    <submittedName>
        <fullName evidence="1">Uncharacterized protein</fullName>
    </submittedName>
</protein>
<comment type="caution">
    <text evidence="1">The sequence shown here is derived from an EMBL/GenBank/DDBJ whole genome shotgun (WGS) entry which is preliminary data.</text>
</comment>
<organism evidence="1 2">
    <name type="scientific">Parathielavia hyrcaniae</name>
    <dbReference type="NCBI Taxonomy" id="113614"/>
    <lineage>
        <taxon>Eukaryota</taxon>
        <taxon>Fungi</taxon>
        <taxon>Dikarya</taxon>
        <taxon>Ascomycota</taxon>
        <taxon>Pezizomycotina</taxon>
        <taxon>Sordariomycetes</taxon>
        <taxon>Sordariomycetidae</taxon>
        <taxon>Sordariales</taxon>
        <taxon>Chaetomiaceae</taxon>
        <taxon>Parathielavia</taxon>
    </lineage>
</organism>
<accession>A0AAN6T6K7</accession>
<feature type="non-terminal residue" evidence="1">
    <location>
        <position position="74"/>
    </location>
</feature>
<name>A0AAN6T6K7_9PEZI</name>
<gene>
    <name evidence="1" type="ORF">N658DRAFT_389285</name>
</gene>
<proteinExistence type="predicted"/>
<keyword evidence="2" id="KW-1185">Reference proteome</keyword>
<evidence type="ECO:0000313" key="2">
    <source>
        <dbReference type="Proteomes" id="UP001305647"/>
    </source>
</evidence>
<feature type="non-terminal residue" evidence="1">
    <location>
        <position position="1"/>
    </location>
</feature>
<evidence type="ECO:0000313" key="1">
    <source>
        <dbReference type="EMBL" id="KAK4106678.1"/>
    </source>
</evidence>
<dbReference type="Proteomes" id="UP001305647">
    <property type="component" value="Unassembled WGS sequence"/>
</dbReference>
<dbReference type="AlphaFoldDB" id="A0AAN6T6K7"/>
<reference evidence="1" key="2">
    <citation type="submission" date="2023-05" db="EMBL/GenBank/DDBJ databases">
        <authorList>
            <consortium name="Lawrence Berkeley National Laboratory"/>
            <person name="Steindorff A."/>
            <person name="Hensen N."/>
            <person name="Bonometti L."/>
            <person name="Westerberg I."/>
            <person name="Brannstrom I.O."/>
            <person name="Guillou S."/>
            <person name="Cros-Aarteil S."/>
            <person name="Calhoun S."/>
            <person name="Haridas S."/>
            <person name="Kuo A."/>
            <person name="Mondo S."/>
            <person name="Pangilinan J."/>
            <person name="Riley R."/>
            <person name="Labutti K."/>
            <person name="Andreopoulos B."/>
            <person name="Lipzen A."/>
            <person name="Chen C."/>
            <person name="Yanf M."/>
            <person name="Daum C."/>
            <person name="Ng V."/>
            <person name="Clum A."/>
            <person name="Ohm R."/>
            <person name="Martin F."/>
            <person name="Silar P."/>
            <person name="Natvig D."/>
            <person name="Lalanne C."/>
            <person name="Gautier V."/>
            <person name="Ament-Velasquez S.L."/>
            <person name="Kruys A."/>
            <person name="Hutchinson M.I."/>
            <person name="Powell A.J."/>
            <person name="Barry K."/>
            <person name="Miller A.N."/>
            <person name="Grigoriev I.V."/>
            <person name="Debuchy R."/>
            <person name="Gladieux P."/>
            <person name="Thoren M.H."/>
            <person name="Johannesson H."/>
        </authorList>
    </citation>
    <scope>NUCLEOTIDE SEQUENCE</scope>
    <source>
        <strain evidence="1">CBS 757.83</strain>
    </source>
</reference>
<dbReference type="EMBL" id="MU863624">
    <property type="protein sequence ID" value="KAK4106678.1"/>
    <property type="molecule type" value="Genomic_DNA"/>
</dbReference>